<comment type="caution">
    <text evidence="3">The sequence shown here is derived from an EMBL/GenBank/DDBJ whole genome shotgun (WGS) entry which is preliminary data.</text>
</comment>
<name>A0A5H7D212_SALET</name>
<dbReference type="AlphaFoldDB" id="A0A5H7D212"/>
<evidence type="ECO:0000313" key="3">
    <source>
        <dbReference type="EMBL" id="MJX10520.1"/>
    </source>
</evidence>
<dbReference type="PANTHER" id="PTHR33420:SF33">
    <property type="entry name" value="MINOR FIMBRIAL SUBUNIT"/>
    <property type="match status" value="1"/>
</dbReference>
<dbReference type="InterPro" id="IPR050263">
    <property type="entry name" value="Bact_Fimbrial_Adh_Pro"/>
</dbReference>
<sequence length="193" mass="20280">MKRNRLTLPIAAFVAMAASGNTLAANSTNLDVNFTATILETTCNMKLVGGQGSDTVQTLTIGNANGEVRLDDVRNNAATANFQIVIVECPASLSSLKTTVTGTPSGYLLTGLTNSLAKGTGVADYAAVTIARQSDPATPFTINSAVDVERLVWTKTEIDNKAVPLVATLQETKAGSLTVGRFEATAVFEFEYE</sequence>
<dbReference type="Proteomes" id="UP000839525">
    <property type="component" value="Unassembled WGS sequence"/>
</dbReference>
<dbReference type="NCBIfam" id="NF011834">
    <property type="entry name" value="PRK15306.1"/>
    <property type="match status" value="1"/>
</dbReference>
<dbReference type="PANTHER" id="PTHR33420">
    <property type="entry name" value="FIMBRIAL SUBUNIT ELFA-RELATED"/>
    <property type="match status" value="1"/>
</dbReference>
<dbReference type="Pfam" id="PF00419">
    <property type="entry name" value="Fimbrial"/>
    <property type="match status" value="1"/>
</dbReference>
<feature type="signal peptide" evidence="1">
    <location>
        <begin position="1"/>
        <end position="24"/>
    </location>
</feature>
<gene>
    <name evidence="3" type="ORF">DUC28_09695</name>
</gene>
<feature type="domain" description="Fimbrial-type adhesion" evidence="2">
    <location>
        <begin position="33"/>
        <end position="192"/>
    </location>
</feature>
<dbReference type="Gene3D" id="2.60.40.1090">
    <property type="entry name" value="Fimbrial-type adhesion domain"/>
    <property type="match status" value="1"/>
</dbReference>
<proteinExistence type="predicted"/>
<dbReference type="GO" id="GO:0043709">
    <property type="term" value="P:cell adhesion involved in single-species biofilm formation"/>
    <property type="evidence" value="ECO:0007669"/>
    <property type="project" value="TreeGrafter"/>
</dbReference>
<organism evidence="3 4">
    <name type="scientific">Salmonella enterica subsp. enterica serovar Tudu</name>
    <dbReference type="NCBI Taxonomy" id="2021402"/>
    <lineage>
        <taxon>Bacteria</taxon>
        <taxon>Pseudomonadati</taxon>
        <taxon>Pseudomonadota</taxon>
        <taxon>Gammaproteobacteria</taxon>
        <taxon>Enterobacterales</taxon>
        <taxon>Enterobacteriaceae</taxon>
        <taxon>Salmonella</taxon>
    </lineage>
</organism>
<dbReference type="InterPro" id="IPR036937">
    <property type="entry name" value="Adhesion_dom_fimbrial_sf"/>
</dbReference>
<keyword evidence="1" id="KW-0732">Signal</keyword>
<dbReference type="EMBL" id="RTSL01000008">
    <property type="protein sequence ID" value="MJX10520.1"/>
    <property type="molecule type" value="Genomic_DNA"/>
</dbReference>
<dbReference type="InterPro" id="IPR008966">
    <property type="entry name" value="Adhesion_dom_sf"/>
</dbReference>
<feature type="chain" id="PRO_5030122197" evidence="1">
    <location>
        <begin position="25"/>
        <end position="193"/>
    </location>
</feature>
<dbReference type="SUPFAM" id="SSF49401">
    <property type="entry name" value="Bacterial adhesins"/>
    <property type="match status" value="1"/>
</dbReference>
<dbReference type="InterPro" id="IPR000259">
    <property type="entry name" value="Adhesion_dom_fimbrial"/>
</dbReference>
<evidence type="ECO:0000256" key="1">
    <source>
        <dbReference type="SAM" id="SignalP"/>
    </source>
</evidence>
<protein>
    <submittedName>
        <fullName evidence="3">Fimbrial protein</fullName>
    </submittedName>
</protein>
<evidence type="ECO:0000313" key="4">
    <source>
        <dbReference type="Proteomes" id="UP000839525"/>
    </source>
</evidence>
<evidence type="ECO:0000259" key="2">
    <source>
        <dbReference type="Pfam" id="PF00419"/>
    </source>
</evidence>
<dbReference type="GO" id="GO:0009289">
    <property type="term" value="C:pilus"/>
    <property type="evidence" value="ECO:0007669"/>
    <property type="project" value="InterPro"/>
</dbReference>
<accession>A0A5H7D212</accession>
<reference evidence="3 4" key="1">
    <citation type="submission" date="2018-07" db="EMBL/GenBank/DDBJ databases">
        <authorList>
            <person name="Ashton P.M."/>
            <person name="Dallman T."/>
            <person name="Nair S."/>
            <person name="De Pinna E."/>
            <person name="Peters T."/>
            <person name="Grant K."/>
        </authorList>
    </citation>
    <scope>NUCLEOTIDE SEQUENCE [LARGE SCALE GENOMIC DNA]</scope>
    <source>
        <strain evidence="3 4">296815</strain>
    </source>
</reference>